<protein>
    <submittedName>
        <fullName evidence="1">Uncharacterized protein</fullName>
    </submittedName>
</protein>
<gene>
    <name evidence="1" type="ORF">Tci_841821</name>
</gene>
<dbReference type="AlphaFoldDB" id="A0A699QNI3"/>
<evidence type="ECO:0000313" key="1">
    <source>
        <dbReference type="EMBL" id="GFC69851.1"/>
    </source>
</evidence>
<proteinExistence type="predicted"/>
<sequence length="135" mass="14980">MPPQIVPSFVQSYDVDHLIKDCGYHAKKIAQPTPRNHAHRGTHKQYALMTHTNPQKHMVPAVVLTQSRPVSITTVRPVSAFVPKFKVTRPRHAKPFVTKSNSPILKHITRSPSLKVSNSPPKVTAVKAPMVSVAQ</sequence>
<feature type="non-terminal residue" evidence="1">
    <location>
        <position position="135"/>
    </location>
</feature>
<dbReference type="EMBL" id="BKCJ011026285">
    <property type="protein sequence ID" value="GFC69851.1"/>
    <property type="molecule type" value="Genomic_DNA"/>
</dbReference>
<name>A0A699QNI3_TANCI</name>
<comment type="caution">
    <text evidence="1">The sequence shown here is derived from an EMBL/GenBank/DDBJ whole genome shotgun (WGS) entry which is preliminary data.</text>
</comment>
<organism evidence="1">
    <name type="scientific">Tanacetum cinerariifolium</name>
    <name type="common">Dalmatian daisy</name>
    <name type="synonym">Chrysanthemum cinerariifolium</name>
    <dbReference type="NCBI Taxonomy" id="118510"/>
    <lineage>
        <taxon>Eukaryota</taxon>
        <taxon>Viridiplantae</taxon>
        <taxon>Streptophyta</taxon>
        <taxon>Embryophyta</taxon>
        <taxon>Tracheophyta</taxon>
        <taxon>Spermatophyta</taxon>
        <taxon>Magnoliopsida</taxon>
        <taxon>eudicotyledons</taxon>
        <taxon>Gunneridae</taxon>
        <taxon>Pentapetalae</taxon>
        <taxon>asterids</taxon>
        <taxon>campanulids</taxon>
        <taxon>Asterales</taxon>
        <taxon>Asteraceae</taxon>
        <taxon>Asteroideae</taxon>
        <taxon>Anthemideae</taxon>
        <taxon>Anthemidinae</taxon>
        <taxon>Tanacetum</taxon>
    </lineage>
</organism>
<accession>A0A699QNI3</accession>
<reference evidence="1" key="1">
    <citation type="journal article" date="2019" name="Sci. Rep.">
        <title>Draft genome of Tanacetum cinerariifolium, the natural source of mosquito coil.</title>
        <authorList>
            <person name="Yamashiro T."/>
            <person name="Shiraishi A."/>
            <person name="Satake H."/>
            <person name="Nakayama K."/>
        </authorList>
    </citation>
    <scope>NUCLEOTIDE SEQUENCE</scope>
</reference>